<keyword evidence="6" id="KW-1185">Reference proteome</keyword>
<gene>
    <name evidence="5" type="ORF">CLODIP_2_CD00860</name>
</gene>
<dbReference type="InterPro" id="IPR003100">
    <property type="entry name" value="PAZ_dom"/>
</dbReference>
<dbReference type="Pfam" id="PF08699">
    <property type="entry name" value="ArgoL1"/>
    <property type="match status" value="1"/>
</dbReference>
<reference evidence="5 6" key="1">
    <citation type="submission" date="2020-04" db="EMBL/GenBank/DDBJ databases">
        <authorList>
            <person name="Alioto T."/>
            <person name="Alioto T."/>
            <person name="Gomez Garrido J."/>
        </authorList>
    </citation>
    <scope>NUCLEOTIDE SEQUENCE [LARGE SCALE GENOMIC DNA]</scope>
</reference>
<accession>A0A8S1CLW3</accession>
<comment type="similarity">
    <text evidence="1">Belongs to the argonaute family.</text>
</comment>
<dbReference type="InterPro" id="IPR032474">
    <property type="entry name" value="Argonaute_N"/>
</dbReference>
<dbReference type="SMART" id="SM00950">
    <property type="entry name" value="Piwi"/>
    <property type="match status" value="1"/>
</dbReference>
<dbReference type="Pfam" id="PF02170">
    <property type="entry name" value="PAZ"/>
    <property type="match status" value="1"/>
</dbReference>
<dbReference type="GO" id="GO:0003723">
    <property type="term" value="F:RNA binding"/>
    <property type="evidence" value="ECO:0007669"/>
    <property type="project" value="InterPro"/>
</dbReference>
<proteinExistence type="inferred from homology"/>
<dbReference type="Pfam" id="PF16488">
    <property type="entry name" value="ArgoL2"/>
    <property type="match status" value="1"/>
</dbReference>
<evidence type="ECO:0000313" key="6">
    <source>
        <dbReference type="Proteomes" id="UP000494165"/>
    </source>
</evidence>
<dbReference type="Proteomes" id="UP000494165">
    <property type="component" value="Unassembled WGS sequence"/>
</dbReference>
<dbReference type="AlphaFoldDB" id="A0A8S1CLW3"/>
<feature type="domain" description="Piwi" evidence="4">
    <location>
        <begin position="720"/>
        <end position="1026"/>
    </location>
</feature>
<protein>
    <recommendedName>
        <fullName evidence="7">Piwi domain-containing protein</fullName>
    </recommendedName>
</protein>
<dbReference type="SUPFAM" id="SSF53098">
    <property type="entry name" value="Ribonuclease H-like"/>
    <property type="match status" value="1"/>
</dbReference>
<dbReference type="PROSITE" id="PS50821">
    <property type="entry name" value="PAZ"/>
    <property type="match status" value="1"/>
</dbReference>
<dbReference type="InterPro" id="IPR036085">
    <property type="entry name" value="PAZ_dom_sf"/>
</dbReference>
<evidence type="ECO:0000259" key="4">
    <source>
        <dbReference type="PROSITE" id="PS50822"/>
    </source>
</evidence>
<dbReference type="SUPFAM" id="SSF101690">
    <property type="entry name" value="PAZ domain"/>
    <property type="match status" value="1"/>
</dbReference>
<organism evidence="5 6">
    <name type="scientific">Cloeon dipterum</name>
    <dbReference type="NCBI Taxonomy" id="197152"/>
    <lineage>
        <taxon>Eukaryota</taxon>
        <taxon>Metazoa</taxon>
        <taxon>Ecdysozoa</taxon>
        <taxon>Arthropoda</taxon>
        <taxon>Hexapoda</taxon>
        <taxon>Insecta</taxon>
        <taxon>Pterygota</taxon>
        <taxon>Palaeoptera</taxon>
        <taxon>Ephemeroptera</taxon>
        <taxon>Pisciforma</taxon>
        <taxon>Baetidae</taxon>
        <taxon>Cloeon</taxon>
    </lineage>
</organism>
<dbReference type="InterPro" id="IPR036397">
    <property type="entry name" value="RNaseH_sf"/>
</dbReference>
<sequence length="1063" mass="120818">MSYKSAKLSIFTDFPPQYSPANHSHLCSEFTSIISTASKKLPTAGTRSFCCPPAVFSTDSAIYLSHEDASSITISAVFLLIVRKDEFAVTSNPERVPDAWEKLLDYKTDRRSARLILIQPAKRPKWVEEEKEKEEIVEEVEAIRTEKRRNFRSWVGCESTLASRNSSSSSSSASTSAPTIWDLMSSSQAPTTPKPAISSSTLAKVKFPSRKEPGSKGTKMKACSNHLEITLGKRDLFLTEYDVAMKLISDKDGSLKECPKKYFKRGLHAYGKKVWPDRHPAFDGSKLLFSCGKKLINEPVTRDVTVRNEERYTERGQAEKAKLRITVKEVNSVSLSEIDKFMNNKDAVQFPQLAIQAIDVILRNSGMNRFVSFSRSFYFPPPNPKSLGLGIDLWHGVFQSSTLGVGRIFLNVDVAHKGFPRAQSVRDLVADLATGQSKTNQDPFKPESDYQWGTKRSIDDQLRNYIKGLKVEYEIPNLANSKRVYRVNDIVAGPATQKFMQEGLNGQKKEITVSEYFAKEKKYKIRYPNWPCLHVGNKDKNILVPMELCRVAPNQVTIKKLNDDQTKSMVKEAATEPSVRKIKILEAFKSLNLNQDPILKEFQIEVQADMTQVKGRVLAPPALKYRADQHVRVMNGEWRMDNQKFQTVAKDVRNWAILDLCQANRDIPYVRSQLVTNANSLGLIMSDKPKILRSDQKSFHNLSDLIRFLENQALQGPFDLVVVLIPDFIAGQSPYAVVKQVLEMKHKILTQCIRQRTLRKFEKSTVFNILLKINAKLDGRNHSIHKDSRPPCFSQNVMIMGADVTHPPPESKSCPSVAAVTASHDKEDVFKFNMQWRLQPPRVEEILDMENITLAHLKFYASKNGGKFPSRIIFYRDGVSDGQFAMVLTCELRAIQKALNAIGQMDKTKITFLVVQKRHHTRFFPNDKDKLADRNGNVPAGFVVDNTITHPKDMDFYLVSHQSIQGTSRPTKYKVLYDDADMSEDEVEQLTFYLCHLYTRCNRSVSYPAPTYYAHLAAFRAKHYYNEGRSTIDVNNEKALNLESTKLNNMMSTFIKNHPMFFV</sequence>
<dbReference type="Gene3D" id="2.170.260.10">
    <property type="entry name" value="paz domain"/>
    <property type="match status" value="1"/>
</dbReference>
<evidence type="ECO:0008006" key="7">
    <source>
        <dbReference type="Google" id="ProtNLM"/>
    </source>
</evidence>
<feature type="region of interest" description="Disordered" evidence="2">
    <location>
        <begin position="185"/>
        <end position="220"/>
    </location>
</feature>
<dbReference type="InterPro" id="IPR003165">
    <property type="entry name" value="Piwi"/>
</dbReference>
<dbReference type="InterPro" id="IPR012337">
    <property type="entry name" value="RNaseH-like_sf"/>
</dbReference>
<feature type="compositionally biased region" description="Polar residues" evidence="2">
    <location>
        <begin position="185"/>
        <end position="202"/>
    </location>
</feature>
<dbReference type="InterPro" id="IPR045246">
    <property type="entry name" value="Piwi_ago-like"/>
</dbReference>
<dbReference type="GO" id="GO:0034587">
    <property type="term" value="P:piRNA processing"/>
    <property type="evidence" value="ECO:0007669"/>
    <property type="project" value="UniProtKB-ARBA"/>
</dbReference>
<name>A0A8S1CLW3_9INSE</name>
<dbReference type="Pfam" id="PF02171">
    <property type="entry name" value="Piwi"/>
    <property type="match status" value="1"/>
</dbReference>
<dbReference type="PROSITE" id="PS50822">
    <property type="entry name" value="PIWI"/>
    <property type="match status" value="1"/>
</dbReference>
<dbReference type="Pfam" id="PF16486">
    <property type="entry name" value="ArgoN"/>
    <property type="match status" value="1"/>
</dbReference>
<dbReference type="SMART" id="SM01163">
    <property type="entry name" value="DUF1785"/>
    <property type="match status" value="1"/>
</dbReference>
<dbReference type="Gene3D" id="3.40.50.2300">
    <property type="match status" value="1"/>
</dbReference>
<evidence type="ECO:0000256" key="1">
    <source>
        <dbReference type="RuleBase" id="RU361178"/>
    </source>
</evidence>
<dbReference type="Gene3D" id="3.30.420.10">
    <property type="entry name" value="Ribonuclease H-like superfamily/Ribonuclease H"/>
    <property type="match status" value="1"/>
</dbReference>
<dbReference type="CDD" id="cd04657">
    <property type="entry name" value="Piwi_ago-like"/>
    <property type="match status" value="1"/>
</dbReference>
<dbReference type="InterPro" id="IPR032472">
    <property type="entry name" value="ArgoL2"/>
</dbReference>
<dbReference type="SMART" id="SM00949">
    <property type="entry name" value="PAZ"/>
    <property type="match status" value="1"/>
</dbReference>
<dbReference type="EMBL" id="CADEPI010000039">
    <property type="protein sequence ID" value="CAB3368694.1"/>
    <property type="molecule type" value="Genomic_DNA"/>
</dbReference>
<evidence type="ECO:0000313" key="5">
    <source>
        <dbReference type="EMBL" id="CAB3368694.1"/>
    </source>
</evidence>
<dbReference type="PANTHER" id="PTHR22891">
    <property type="entry name" value="EUKARYOTIC TRANSLATION INITIATION FACTOR 2C"/>
    <property type="match status" value="1"/>
</dbReference>
<dbReference type="OrthoDB" id="10252740at2759"/>
<dbReference type="CDD" id="cd02846">
    <property type="entry name" value="PAZ_argonaute_like"/>
    <property type="match status" value="1"/>
</dbReference>
<evidence type="ECO:0000256" key="2">
    <source>
        <dbReference type="SAM" id="MobiDB-lite"/>
    </source>
</evidence>
<dbReference type="InterPro" id="IPR014811">
    <property type="entry name" value="ArgoL1"/>
</dbReference>
<evidence type="ECO:0000259" key="3">
    <source>
        <dbReference type="PROSITE" id="PS50821"/>
    </source>
</evidence>
<comment type="caution">
    <text evidence="5">The sequence shown here is derived from an EMBL/GenBank/DDBJ whole genome shotgun (WGS) entry which is preliminary data.</text>
</comment>
<feature type="domain" description="PAZ" evidence="3">
    <location>
        <begin position="456"/>
        <end position="553"/>
    </location>
</feature>